<keyword evidence="6" id="KW-1133">Transmembrane helix</keyword>
<keyword evidence="6" id="KW-0812">Transmembrane</keyword>
<evidence type="ECO:0000256" key="5">
    <source>
        <dbReference type="RuleBase" id="RU000461"/>
    </source>
</evidence>
<gene>
    <name evidence="7" type="ORF">CLO192961_LOCUS300611</name>
</gene>
<feature type="transmembrane region" description="Helical" evidence="6">
    <location>
        <begin position="36"/>
        <end position="58"/>
    </location>
</feature>
<evidence type="ECO:0000256" key="3">
    <source>
        <dbReference type="ARBA" id="ARBA00022723"/>
    </source>
</evidence>
<dbReference type="EMBL" id="CABFNS010000830">
    <property type="protein sequence ID" value="VUC31300.1"/>
    <property type="molecule type" value="Genomic_DNA"/>
</dbReference>
<keyword evidence="5" id="KW-0503">Monooxygenase</keyword>
<reference evidence="7 8" key="1">
    <citation type="submission" date="2019-06" db="EMBL/GenBank/DDBJ databases">
        <authorList>
            <person name="Broberg M."/>
        </authorList>
    </citation>
    <scope>NUCLEOTIDE SEQUENCE [LARGE SCALE GENOMIC DNA]</scope>
</reference>
<dbReference type="InterPro" id="IPR002401">
    <property type="entry name" value="Cyt_P450_E_grp-I"/>
</dbReference>
<keyword evidence="6" id="KW-0472">Membrane</keyword>
<accession>A0ABY6UJ81</accession>
<evidence type="ECO:0000256" key="6">
    <source>
        <dbReference type="SAM" id="Phobius"/>
    </source>
</evidence>
<evidence type="ECO:0000313" key="7">
    <source>
        <dbReference type="EMBL" id="VUC31300.1"/>
    </source>
</evidence>
<dbReference type="CDD" id="cd11060">
    <property type="entry name" value="CYP57A1-like"/>
    <property type="match status" value="1"/>
</dbReference>
<keyword evidence="8" id="KW-1185">Reference proteome</keyword>
<evidence type="ECO:0000313" key="8">
    <source>
        <dbReference type="Proteomes" id="UP000766486"/>
    </source>
</evidence>
<evidence type="ECO:0000256" key="1">
    <source>
        <dbReference type="ARBA" id="ARBA00001971"/>
    </source>
</evidence>
<dbReference type="InterPro" id="IPR050121">
    <property type="entry name" value="Cytochrome_P450_monoxygenase"/>
</dbReference>
<keyword evidence="4 5" id="KW-0408">Iron</keyword>
<keyword evidence="3 5" id="KW-0479">Metal-binding</keyword>
<evidence type="ECO:0000256" key="4">
    <source>
        <dbReference type="ARBA" id="ARBA00023004"/>
    </source>
</evidence>
<dbReference type="PANTHER" id="PTHR24305">
    <property type="entry name" value="CYTOCHROME P450"/>
    <property type="match status" value="1"/>
</dbReference>
<dbReference type="Proteomes" id="UP000766486">
    <property type="component" value="Unassembled WGS sequence"/>
</dbReference>
<keyword evidence="5" id="KW-0560">Oxidoreductase</keyword>
<sequence length="527" mass="60283">MTISRFLKAFLPQFYSRPLGPDKPPKAEVPNLSTTVVYLALVLVTSYYVVPLLQGLYVSRLWRIPGPFLARFTRLWEFVAVLRGNSHLEYIRLHNKYGPIVRLGPNRYSVKSPADVKSIYELGSRFVKSDYYRPLLSEEPDLQHIFPLQNNEAHKDRRRKISSLYTMSSMVAYEDAVDRMTQVCVQKIYEFTKNKALVDIPQWMQYYAFDVIGEITFNTNFGMMEKETDTSGLLPEARATNDFLGLFGIIPDTFSAIMKLGRLTQMFSKPLRMVEYITDQVERNSTTGARSGSGSQKYETFLEKVLRMQAEGRIRMTNVMDACLSNIGAGSDTTAITLSAALYYLYRSPDKLKRLRDEIDKKDAEGQISDPITFSEAQRLNYLQAVIKETLRMHPAVGSMLPRVVPSGGIQLSGHYFPKGTYKTEVGVNAWVLHYDDSIYGPDPKSFRPERWIDQGKTSLMDSMMFAFGGGSRTCIGKNISLLEITKLIPQLVRKFDLIFEHSDKPMDTVCTWFVYPSFKGYFRRRA</sequence>
<organism evidence="7 8">
    <name type="scientific">Bionectria ochroleuca</name>
    <name type="common">Gliocladium roseum</name>
    <dbReference type="NCBI Taxonomy" id="29856"/>
    <lineage>
        <taxon>Eukaryota</taxon>
        <taxon>Fungi</taxon>
        <taxon>Dikarya</taxon>
        <taxon>Ascomycota</taxon>
        <taxon>Pezizomycotina</taxon>
        <taxon>Sordariomycetes</taxon>
        <taxon>Hypocreomycetidae</taxon>
        <taxon>Hypocreales</taxon>
        <taxon>Bionectriaceae</taxon>
        <taxon>Clonostachys</taxon>
    </lineage>
</organism>
<dbReference type="PROSITE" id="PS00086">
    <property type="entry name" value="CYTOCHROME_P450"/>
    <property type="match status" value="1"/>
</dbReference>
<proteinExistence type="inferred from homology"/>
<comment type="similarity">
    <text evidence="5">Belongs to the cytochrome P450 family.</text>
</comment>
<dbReference type="InterPro" id="IPR036396">
    <property type="entry name" value="Cyt_P450_sf"/>
</dbReference>
<dbReference type="InterPro" id="IPR001128">
    <property type="entry name" value="Cyt_P450"/>
</dbReference>
<name>A0ABY6UJ81_BIOOC</name>
<protein>
    <recommendedName>
        <fullName evidence="9">Cytochrome P450</fullName>
    </recommendedName>
</protein>
<dbReference type="Gene3D" id="1.10.630.10">
    <property type="entry name" value="Cytochrome P450"/>
    <property type="match status" value="1"/>
</dbReference>
<evidence type="ECO:0000256" key="2">
    <source>
        <dbReference type="ARBA" id="ARBA00022617"/>
    </source>
</evidence>
<dbReference type="PRINTS" id="PR00385">
    <property type="entry name" value="P450"/>
</dbReference>
<keyword evidence="2 5" id="KW-0349">Heme</keyword>
<dbReference type="InterPro" id="IPR017972">
    <property type="entry name" value="Cyt_P450_CS"/>
</dbReference>
<evidence type="ECO:0008006" key="9">
    <source>
        <dbReference type="Google" id="ProtNLM"/>
    </source>
</evidence>
<dbReference type="PRINTS" id="PR00463">
    <property type="entry name" value="EP450I"/>
</dbReference>
<comment type="caution">
    <text evidence="7">The sequence shown here is derived from an EMBL/GenBank/DDBJ whole genome shotgun (WGS) entry which is preliminary data.</text>
</comment>
<dbReference type="SUPFAM" id="SSF48264">
    <property type="entry name" value="Cytochrome P450"/>
    <property type="match status" value="1"/>
</dbReference>
<dbReference type="Pfam" id="PF00067">
    <property type="entry name" value="p450"/>
    <property type="match status" value="1"/>
</dbReference>
<comment type="cofactor">
    <cofactor evidence="1">
        <name>heme</name>
        <dbReference type="ChEBI" id="CHEBI:30413"/>
    </cofactor>
</comment>
<dbReference type="PANTHER" id="PTHR24305:SF190">
    <property type="entry name" value="P450, PUTATIVE (EUROFUNG)-RELATED"/>
    <property type="match status" value="1"/>
</dbReference>